<evidence type="ECO:0000313" key="4">
    <source>
        <dbReference type="EMBL" id="RGX28216.1"/>
    </source>
</evidence>
<keyword evidence="3" id="KW-0753">Steroid metabolism</keyword>
<comment type="similarity">
    <text evidence="1">Belongs to the short-chain dehydrogenases/reductases (SDR) family.</text>
</comment>
<dbReference type="AlphaFoldDB" id="A0A413FDP3"/>
<dbReference type="PRINTS" id="PR00080">
    <property type="entry name" value="SDRFAMILY"/>
</dbReference>
<evidence type="ECO:0000256" key="3">
    <source>
        <dbReference type="ARBA" id="ARBA00023221"/>
    </source>
</evidence>
<dbReference type="InterPro" id="IPR036291">
    <property type="entry name" value="NAD(P)-bd_dom_sf"/>
</dbReference>
<evidence type="ECO:0000256" key="2">
    <source>
        <dbReference type="ARBA" id="ARBA00023002"/>
    </source>
</evidence>
<dbReference type="Proteomes" id="UP000283880">
    <property type="component" value="Unassembled WGS sequence"/>
</dbReference>
<dbReference type="GO" id="GO:0016491">
    <property type="term" value="F:oxidoreductase activity"/>
    <property type="evidence" value="ECO:0007669"/>
    <property type="project" value="UniProtKB-KW"/>
</dbReference>
<sequence length="281" mass="30562">MERRKAVVTGGSSGIGRGVVYCLAADGCDVVFSYRSKAENARKVLEDLQGRYPEGKFTCFEGDFSEDGAGVAFFNRAVEFLGGLDLMVNNAGVTILESIFDLTEEHMDYLIQVLFRNYVILMRESATYMAAHGIKGSIVNISSVRGLSAHPGDLVYGGIKAALNRACQSVALDVAPYGIRVNNILPGATRRFTPEEEQSADPAHIEKIKFLSRRIPLERYGTPEDIGNAVVFLSSEKASYITGISLVIDGGLSLPGLAETAWEAESGWGKVKREVDWKPRG</sequence>
<dbReference type="FunFam" id="3.40.50.720:FF:000084">
    <property type="entry name" value="Short-chain dehydrogenase reductase"/>
    <property type="match status" value="1"/>
</dbReference>
<dbReference type="GO" id="GO:0008206">
    <property type="term" value="P:bile acid metabolic process"/>
    <property type="evidence" value="ECO:0007669"/>
    <property type="project" value="UniProtKB-ARBA"/>
</dbReference>
<dbReference type="InterPro" id="IPR002347">
    <property type="entry name" value="SDR_fam"/>
</dbReference>
<proteinExistence type="inferred from homology"/>
<keyword evidence="3" id="KW-0443">Lipid metabolism</keyword>
<dbReference type="SUPFAM" id="SSF51735">
    <property type="entry name" value="NAD(P)-binding Rossmann-fold domains"/>
    <property type="match status" value="1"/>
</dbReference>
<keyword evidence="2" id="KW-0560">Oxidoreductase</keyword>
<dbReference type="Pfam" id="PF13561">
    <property type="entry name" value="adh_short_C2"/>
    <property type="match status" value="1"/>
</dbReference>
<organism evidence="4 5">
    <name type="scientific">Enterocloster asparagiformis</name>
    <dbReference type="NCBI Taxonomy" id="333367"/>
    <lineage>
        <taxon>Bacteria</taxon>
        <taxon>Bacillati</taxon>
        <taxon>Bacillota</taxon>
        <taxon>Clostridia</taxon>
        <taxon>Lachnospirales</taxon>
        <taxon>Lachnospiraceae</taxon>
        <taxon>Enterocloster</taxon>
    </lineage>
</organism>
<protein>
    <submittedName>
        <fullName evidence="4">SDR family oxidoreductase</fullName>
    </submittedName>
</protein>
<dbReference type="EMBL" id="QSBM01000011">
    <property type="protein sequence ID" value="RGX28216.1"/>
    <property type="molecule type" value="Genomic_DNA"/>
</dbReference>
<gene>
    <name evidence="4" type="ORF">DWV29_14890</name>
</gene>
<accession>A0A413FDP3</accession>
<dbReference type="RefSeq" id="WP_007719159.1">
    <property type="nucleotide sequence ID" value="NZ_JAWRJJ010000231.1"/>
</dbReference>
<reference evidence="4 5" key="1">
    <citation type="submission" date="2018-08" db="EMBL/GenBank/DDBJ databases">
        <title>A genome reference for cultivated species of the human gut microbiota.</title>
        <authorList>
            <person name="Zou Y."/>
            <person name="Xue W."/>
            <person name="Luo G."/>
        </authorList>
    </citation>
    <scope>NUCLEOTIDE SEQUENCE [LARGE SCALE GENOMIC DNA]</scope>
    <source>
        <strain evidence="4 5">AF04-15</strain>
    </source>
</reference>
<name>A0A413FDP3_9FIRM</name>
<dbReference type="Gene3D" id="3.40.50.720">
    <property type="entry name" value="NAD(P)-binding Rossmann-like Domain"/>
    <property type="match status" value="1"/>
</dbReference>
<dbReference type="PRINTS" id="PR00081">
    <property type="entry name" value="GDHRDH"/>
</dbReference>
<dbReference type="OrthoDB" id="9803333at2"/>
<evidence type="ECO:0000313" key="5">
    <source>
        <dbReference type="Proteomes" id="UP000283880"/>
    </source>
</evidence>
<evidence type="ECO:0000256" key="1">
    <source>
        <dbReference type="ARBA" id="ARBA00006484"/>
    </source>
</evidence>
<dbReference type="PANTHER" id="PTHR42879">
    <property type="entry name" value="3-OXOACYL-(ACYL-CARRIER-PROTEIN) REDUCTASE"/>
    <property type="match status" value="1"/>
</dbReference>
<comment type="caution">
    <text evidence="4">The sequence shown here is derived from an EMBL/GenBank/DDBJ whole genome shotgun (WGS) entry which is preliminary data.</text>
</comment>
<dbReference type="InterPro" id="IPR050259">
    <property type="entry name" value="SDR"/>
</dbReference>